<dbReference type="Pfam" id="PF00881">
    <property type="entry name" value="Nitroreductase"/>
    <property type="match status" value="1"/>
</dbReference>
<sequence length="260" mass="28357">MSKDLRESEAASLDNEVLSLLGRHVSVRKFRPDPVSEEQLAAIIQAAQMASTSSNVQAYSVIAVADPALKAELAALAGNQAYVAECPVFLVWCADMYRLREAAKPHLNGAATYEDSAENFIIATVDTALAAQNAAVAAESLGLGIVYIGGLRNKIAEVAERLGLPELVYPLFGMCLGYPDQAPALRPRLPLPAVLHRDRYDAEETVRQVKAYDATMSEYLRKRTGGAKDTPWSAIMADRLAEPIRLHMKDFLLGKGFLRR</sequence>
<dbReference type="PATRIC" id="fig|1333534.5.peg.5200"/>
<evidence type="ECO:0000313" key="7">
    <source>
        <dbReference type="EMBL" id="AKG37156.1"/>
    </source>
</evidence>
<feature type="domain" description="Nitroreductase" evidence="6">
    <location>
        <begin position="25"/>
        <end position="178"/>
    </location>
</feature>
<keyword evidence="4 5" id="KW-0560">Oxidoreductase</keyword>
<dbReference type="RefSeq" id="WP_046723842.1">
    <property type="nucleotide sequence ID" value="NZ_CP011114.1"/>
</dbReference>
<name>A0A0F7CK72_PAEDU</name>
<dbReference type="EMBL" id="CP011114">
    <property type="protein sequence ID" value="AKG37156.1"/>
    <property type="molecule type" value="Genomic_DNA"/>
</dbReference>
<dbReference type="OrthoDB" id="9775805at2"/>
<reference evidence="7 8" key="1">
    <citation type="submission" date="2015-03" db="EMBL/GenBank/DDBJ databases">
        <authorList>
            <person name="Abdul Halim M."/>
        </authorList>
    </citation>
    <scope>NUCLEOTIDE SEQUENCE [LARGE SCALE GENOMIC DNA]</scope>
    <source>
        <strain evidence="7 8">ATCC 35681</strain>
    </source>
</reference>
<evidence type="ECO:0000256" key="3">
    <source>
        <dbReference type="ARBA" id="ARBA00022643"/>
    </source>
</evidence>
<keyword evidence="5" id="KW-0521">NADP</keyword>
<dbReference type="PANTHER" id="PTHR43425:SF2">
    <property type="entry name" value="OXYGEN-INSENSITIVE NADPH NITROREDUCTASE"/>
    <property type="match status" value="1"/>
</dbReference>
<dbReference type="Gene3D" id="3.40.109.10">
    <property type="entry name" value="NADH Oxidase"/>
    <property type="match status" value="1"/>
</dbReference>
<dbReference type="GO" id="GO:0016491">
    <property type="term" value="F:oxidoreductase activity"/>
    <property type="evidence" value="ECO:0007669"/>
    <property type="project" value="UniProtKB-UniRule"/>
</dbReference>
<dbReference type="Proteomes" id="UP000034189">
    <property type="component" value="Chromosome"/>
</dbReference>
<gene>
    <name evidence="7" type="ORF">VK70_23820</name>
</gene>
<dbReference type="HOGENOM" id="CLU_070764_0_0_9"/>
<accession>A0A0F7CK72</accession>
<keyword evidence="2 5" id="KW-0285">Flavoprotein</keyword>
<proteinExistence type="inferred from homology"/>
<reference evidence="7 8" key="2">
    <citation type="journal article" date="2016" name="Genome Announc.">
        <title>Genome Sequence of a Gram-Positive Diazotroph, Paenibacillus durus Type Strain ATCC 35681.</title>
        <authorList>
            <person name="Halim M.A."/>
            <person name="Rahman A.Y."/>
            <person name="Sim K.S."/>
            <person name="Yam H.C."/>
            <person name="Rahim A.A."/>
            <person name="Ghazali A.H."/>
            <person name="Najimudin N."/>
        </authorList>
    </citation>
    <scope>NUCLEOTIDE SEQUENCE [LARGE SCALE GENOMIC DNA]</scope>
    <source>
        <strain evidence="7 8">ATCC 35681</strain>
    </source>
</reference>
<evidence type="ECO:0000256" key="2">
    <source>
        <dbReference type="ARBA" id="ARBA00022630"/>
    </source>
</evidence>
<evidence type="ECO:0000259" key="6">
    <source>
        <dbReference type="Pfam" id="PF00881"/>
    </source>
</evidence>
<evidence type="ECO:0000256" key="1">
    <source>
        <dbReference type="ARBA" id="ARBA00008366"/>
    </source>
</evidence>
<evidence type="ECO:0000313" key="8">
    <source>
        <dbReference type="Proteomes" id="UP000034189"/>
    </source>
</evidence>
<dbReference type="InterPro" id="IPR016446">
    <property type="entry name" value="Flavin_OxRdtase_Frp"/>
</dbReference>
<evidence type="ECO:0000256" key="5">
    <source>
        <dbReference type="PIRNR" id="PIRNR005426"/>
    </source>
</evidence>
<dbReference type="NCBIfam" id="NF008033">
    <property type="entry name" value="PRK10765.1"/>
    <property type="match status" value="1"/>
</dbReference>
<dbReference type="PIRSF" id="PIRSF005426">
    <property type="entry name" value="Frp"/>
    <property type="match status" value="1"/>
</dbReference>
<dbReference type="AlphaFoldDB" id="A0A0F7CK72"/>
<keyword evidence="3 5" id="KW-0288">FMN</keyword>
<dbReference type="CDD" id="cd02146">
    <property type="entry name" value="NfsA-like"/>
    <property type="match status" value="1"/>
</dbReference>
<dbReference type="SUPFAM" id="SSF55469">
    <property type="entry name" value="FMN-dependent nitroreductase-like"/>
    <property type="match status" value="1"/>
</dbReference>
<dbReference type="InterPro" id="IPR029479">
    <property type="entry name" value="Nitroreductase"/>
</dbReference>
<comment type="similarity">
    <text evidence="1 5">Belongs to the flavin oxidoreductase frp family.</text>
</comment>
<dbReference type="InterPro" id="IPR000415">
    <property type="entry name" value="Nitroreductase-like"/>
</dbReference>
<organism evidence="7 8">
    <name type="scientific">Paenibacillus durus ATCC 35681</name>
    <dbReference type="NCBI Taxonomy" id="1333534"/>
    <lineage>
        <taxon>Bacteria</taxon>
        <taxon>Bacillati</taxon>
        <taxon>Bacillota</taxon>
        <taxon>Bacilli</taxon>
        <taxon>Bacillales</taxon>
        <taxon>Paenibacillaceae</taxon>
        <taxon>Paenibacillus</taxon>
    </lineage>
</organism>
<evidence type="ECO:0000256" key="4">
    <source>
        <dbReference type="ARBA" id="ARBA00023002"/>
    </source>
</evidence>
<dbReference type="PANTHER" id="PTHR43425">
    <property type="entry name" value="OXYGEN-INSENSITIVE NADPH NITROREDUCTASE"/>
    <property type="match status" value="1"/>
</dbReference>
<protein>
    <submittedName>
        <fullName evidence="7">NADPH-dependent oxidoreductase</fullName>
    </submittedName>
</protein>